<dbReference type="AlphaFoldDB" id="A0A834XHP5"/>
<comment type="caution">
    <text evidence="2">The sequence shown here is derived from an EMBL/GenBank/DDBJ whole genome shotgun (WGS) entry which is preliminary data.</text>
</comment>
<reference evidence="2" key="1">
    <citation type="submission" date="2020-09" db="EMBL/GenBank/DDBJ databases">
        <title>Genome-Enabled Discovery of Anthraquinone Biosynthesis in Senna tora.</title>
        <authorList>
            <person name="Kang S.-H."/>
            <person name="Pandey R.P."/>
            <person name="Lee C.-M."/>
            <person name="Sim J.-S."/>
            <person name="Jeong J.-T."/>
            <person name="Choi B.-S."/>
            <person name="Jung M."/>
            <person name="Ginzburg D."/>
            <person name="Zhao K."/>
            <person name="Won S.Y."/>
            <person name="Oh T.-J."/>
            <person name="Yu Y."/>
            <person name="Kim N.-H."/>
            <person name="Lee O.R."/>
            <person name="Lee T.-H."/>
            <person name="Bashyal P."/>
            <person name="Kim T.-S."/>
            <person name="Lee W.-H."/>
            <person name="Kawkins C."/>
            <person name="Kim C.-K."/>
            <person name="Kim J.S."/>
            <person name="Ahn B.O."/>
            <person name="Rhee S.Y."/>
            <person name="Sohng J.K."/>
        </authorList>
    </citation>
    <scope>NUCLEOTIDE SEQUENCE</scope>
    <source>
        <tissue evidence="2">Leaf</tissue>
    </source>
</reference>
<feature type="compositionally biased region" description="Basic and acidic residues" evidence="1">
    <location>
        <begin position="106"/>
        <end position="115"/>
    </location>
</feature>
<feature type="region of interest" description="Disordered" evidence="1">
    <location>
        <begin position="82"/>
        <end position="127"/>
    </location>
</feature>
<feature type="compositionally biased region" description="Low complexity" evidence="1">
    <location>
        <begin position="18"/>
        <end position="37"/>
    </location>
</feature>
<name>A0A834XHP5_9FABA</name>
<dbReference type="Proteomes" id="UP000634136">
    <property type="component" value="Unassembled WGS sequence"/>
</dbReference>
<proteinExistence type="predicted"/>
<evidence type="ECO:0000313" key="2">
    <source>
        <dbReference type="EMBL" id="KAF7844116.1"/>
    </source>
</evidence>
<protein>
    <submittedName>
        <fullName evidence="2">Uncharacterized protein</fullName>
    </submittedName>
</protein>
<dbReference type="EMBL" id="JAAIUW010000001">
    <property type="protein sequence ID" value="KAF7844116.1"/>
    <property type="molecule type" value="Genomic_DNA"/>
</dbReference>
<accession>A0A834XHP5</accession>
<sequence>MRHKLPCKRPSTNPVAEPTSPTPTSQPSLSPIQVPSSPSQPAPQPLPQSKVPINIPEGYKVKSIPKRDLGLYWRATRRSQKLNLTSDSVPPEAAPSASKSKGKRKVEKEPFEKNTRARVQKGKSVLPPGLDSLPPHLRFDNVIHRSRYTDIQYFPIVQCKCLDLPTLDVLHLTDVVFEYAENIGLENASSKSHEEAFCDYPNEFVAAHAYKDLTGPSSASFDLSKSKDHTFLDPALIYIHQFLAYSFSGRKDNPRIVSKAELFCYAQPPEDNLENRDQEVISTLKIIKAQNDYIIYAFEKISEKLGVTLDPPSAI</sequence>
<gene>
    <name evidence="2" type="ORF">G2W53_001021</name>
</gene>
<organism evidence="2 3">
    <name type="scientific">Senna tora</name>
    <dbReference type="NCBI Taxonomy" id="362788"/>
    <lineage>
        <taxon>Eukaryota</taxon>
        <taxon>Viridiplantae</taxon>
        <taxon>Streptophyta</taxon>
        <taxon>Embryophyta</taxon>
        <taxon>Tracheophyta</taxon>
        <taxon>Spermatophyta</taxon>
        <taxon>Magnoliopsida</taxon>
        <taxon>eudicotyledons</taxon>
        <taxon>Gunneridae</taxon>
        <taxon>Pentapetalae</taxon>
        <taxon>rosids</taxon>
        <taxon>fabids</taxon>
        <taxon>Fabales</taxon>
        <taxon>Fabaceae</taxon>
        <taxon>Caesalpinioideae</taxon>
        <taxon>Cassia clade</taxon>
        <taxon>Senna</taxon>
    </lineage>
</organism>
<evidence type="ECO:0000256" key="1">
    <source>
        <dbReference type="SAM" id="MobiDB-lite"/>
    </source>
</evidence>
<feature type="region of interest" description="Disordered" evidence="1">
    <location>
        <begin position="1"/>
        <end position="59"/>
    </location>
</feature>
<evidence type="ECO:0000313" key="3">
    <source>
        <dbReference type="Proteomes" id="UP000634136"/>
    </source>
</evidence>
<dbReference type="OrthoDB" id="1423700at2759"/>
<keyword evidence="3" id="KW-1185">Reference proteome</keyword>